<dbReference type="Proteomes" id="UP000219439">
    <property type="component" value="Unassembled WGS sequence"/>
</dbReference>
<evidence type="ECO:0000313" key="2">
    <source>
        <dbReference type="Proteomes" id="UP000219439"/>
    </source>
</evidence>
<gene>
    <name evidence="1" type="ORF">SAMN06265368_0670</name>
</gene>
<sequence>MVESPDMKSAEELKEKLSLYLASLSESAQQLLLRTLKKNMASGDMDPSSQLILEALEKVLPDQEPEATPPVKVALDPLLKDAFFSTAKPFTAPLNLASKSEGRLSPDSLDSIWVWIKRDIAQPEHLALIDQEIVEPDKSEIQTKAEQLKSVFLPKISQVTKKILSELGGEQKMANQLGSREIYEDLRDFMVSKEKAMALQPFLKRIDQPLVSWGSPQGEEVYAHIRKFVQQFPMQTAWLFSGLTSKFADPKLLVQLATKLAGSEDAVQIGATVYAPAITQILVEMEAHIFQFKAKVNDPEGLDQALYSLAEWRKLVRAVDSELEMPVQCPWAKSLSAMKTEMSDILEKEISSVAGLIRKALRAPKEGAQESADENLLQDATRAAQIFHHAERMKDSLAINEIVRKVRKELDQTFELLTKSLVERTRNAEGHDVETCKTLGDAAAIFATHLVDDDYANSFRRQLRAAASSPELKAAG</sequence>
<protein>
    <submittedName>
        <fullName evidence="1">Uncharacterized protein</fullName>
    </submittedName>
</protein>
<proteinExistence type="predicted"/>
<name>A0A285NCE2_9HYPH</name>
<reference evidence="1 2" key="1">
    <citation type="submission" date="2017-09" db="EMBL/GenBank/DDBJ databases">
        <authorList>
            <person name="Ehlers B."/>
            <person name="Leendertz F.H."/>
        </authorList>
    </citation>
    <scope>NUCLEOTIDE SEQUENCE [LARGE SCALE GENOMIC DNA]</scope>
    <source>
        <strain evidence="1 2">DSM 18289</strain>
    </source>
</reference>
<keyword evidence="2" id="KW-1185">Reference proteome</keyword>
<organism evidence="1 2">
    <name type="scientific">Cohaesibacter gelatinilyticus</name>
    <dbReference type="NCBI Taxonomy" id="372072"/>
    <lineage>
        <taxon>Bacteria</taxon>
        <taxon>Pseudomonadati</taxon>
        <taxon>Pseudomonadota</taxon>
        <taxon>Alphaproteobacteria</taxon>
        <taxon>Hyphomicrobiales</taxon>
        <taxon>Cohaesibacteraceae</taxon>
    </lineage>
</organism>
<dbReference type="AlphaFoldDB" id="A0A285NCE2"/>
<dbReference type="EMBL" id="OBEL01000001">
    <property type="protein sequence ID" value="SNZ07125.1"/>
    <property type="molecule type" value="Genomic_DNA"/>
</dbReference>
<evidence type="ECO:0000313" key="1">
    <source>
        <dbReference type="EMBL" id="SNZ07125.1"/>
    </source>
</evidence>
<accession>A0A285NCE2</accession>